<protein>
    <submittedName>
        <fullName evidence="1">Uncharacterized protein</fullName>
    </submittedName>
</protein>
<dbReference type="KEGG" id="dwd:DSCW_23270"/>
<evidence type="ECO:0000313" key="2">
    <source>
        <dbReference type="Proteomes" id="UP000427769"/>
    </source>
</evidence>
<proteinExistence type="predicted"/>
<sequence length="118" mass="13212">MSEEKGTRKVSFRYKISQNYAVYSIAGVHGGLNSQGDVIANLWSERAPIPRKQTYEVQQDGRLKEPPIEIESDDSIIRDVIFGLALEPETARAIGNWLIEKANERQKIVTKVAGKINA</sequence>
<dbReference type="Proteomes" id="UP000427769">
    <property type="component" value="Chromosome"/>
</dbReference>
<dbReference type="EMBL" id="AP021875">
    <property type="protein sequence ID" value="BBO74910.1"/>
    <property type="molecule type" value="Genomic_DNA"/>
</dbReference>
<gene>
    <name evidence="1" type="ORF">DSCW_23270</name>
</gene>
<accession>A0A5K7Z2P4</accession>
<evidence type="ECO:0000313" key="1">
    <source>
        <dbReference type="EMBL" id="BBO74910.1"/>
    </source>
</evidence>
<name>A0A5K7Z2P4_9BACT</name>
<dbReference type="AlphaFoldDB" id="A0A5K7Z2P4"/>
<dbReference type="OrthoDB" id="2991384at2"/>
<dbReference type="RefSeq" id="WP_155303883.1">
    <property type="nucleotide sequence ID" value="NZ_AP021875.1"/>
</dbReference>
<keyword evidence="2" id="KW-1185">Reference proteome</keyword>
<reference evidence="1 2" key="1">
    <citation type="submission" date="2019-11" db="EMBL/GenBank/DDBJ databases">
        <title>Comparative genomics of hydrocarbon-degrading Desulfosarcina strains.</title>
        <authorList>
            <person name="Watanabe M."/>
            <person name="Kojima H."/>
            <person name="Fukui M."/>
        </authorList>
    </citation>
    <scope>NUCLEOTIDE SEQUENCE [LARGE SCALE GENOMIC DNA]</scope>
    <source>
        <strain evidence="1 2">PP31</strain>
    </source>
</reference>
<organism evidence="1 2">
    <name type="scientific">Desulfosarcina widdelii</name>
    <dbReference type="NCBI Taxonomy" id="947919"/>
    <lineage>
        <taxon>Bacteria</taxon>
        <taxon>Pseudomonadati</taxon>
        <taxon>Thermodesulfobacteriota</taxon>
        <taxon>Desulfobacteria</taxon>
        <taxon>Desulfobacterales</taxon>
        <taxon>Desulfosarcinaceae</taxon>
        <taxon>Desulfosarcina</taxon>
    </lineage>
</organism>